<dbReference type="GO" id="GO:0050043">
    <property type="term" value="F:lactate racemase activity"/>
    <property type="evidence" value="ECO:0007669"/>
    <property type="project" value="InterPro"/>
</dbReference>
<reference evidence="2 3" key="1">
    <citation type="submission" date="2019-03" db="EMBL/GenBank/DDBJ databases">
        <title>Genomic Encyclopedia of Type Strains, Phase IV (KMG-IV): sequencing the most valuable type-strain genomes for metagenomic binning, comparative biology and taxonomic classification.</title>
        <authorList>
            <person name="Goeker M."/>
        </authorList>
    </citation>
    <scope>NUCLEOTIDE SEQUENCE [LARGE SCALE GENOMIC DNA]</scope>
    <source>
        <strain evidence="2 3">DSM 15969</strain>
    </source>
</reference>
<dbReference type="Pfam" id="PF09861">
    <property type="entry name" value="Lar_N"/>
    <property type="match status" value="1"/>
</dbReference>
<feature type="domain" description="LarA-like N-terminal" evidence="1">
    <location>
        <begin position="30"/>
        <end position="191"/>
    </location>
</feature>
<evidence type="ECO:0000313" key="2">
    <source>
        <dbReference type="EMBL" id="TCL35433.1"/>
    </source>
</evidence>
<evidence type="ECO:0000259" key="1">
    <source>
        <dbReference type="Pfam" id="PF09861"/>
    </source>
</evidence>
<keyword evidence="3" id="KW-1185">Reference proteome</keyword>
<name>A0A4R1PU50_9FIRM</name>
<gene>
    <name evidence="2" type="ORF">EV210_11292</name>
</gene>
<accession>A0A4R1PU50</accession>
<sequence>MDVIKELLKDVPLPKMATISQSFPSDRLTDVAGELRKELNKSNIIERVRPGMRIAVAVGSRGLADLPVLVQGIVSELKRLGAKPFVIPAMGSHGGASAEGQEDVLANLGVTPQSVGCPIVSSMEVVEIGRLANGLPVYMDKQAYEADGIVVLNRVKPHTAFRGNNESGIVKMLTIGLGKQKGAEACHAYSFKYMAEHIVLMAEQILATNKILFGIATVENAYDQISKVAAAAPEEFIELDRQLLVEAKANMASLPFKQIDVLVLDRIGKDISGDGMDPNITGRYPTPYASGGPEIAKMVVLDLTERTHGNANGMGTADFATRRLVNKTNFSMTYANGLTSTVVGPTHMPTILECDQDALLAAIKTCNAKDQKQARIVRIADTLHLGKLQISEALVEEALKLPGITLLSEPAELSFDEAGNLLDLGLQD</sequence>
<organism evidence="2 3">
    <name type="scientific">Anaerospora hongkongensis</name>
    <dbReference type="NCBI Taxonomy" id="244830"/>
    <lineage>
        <taxon>Bacteria</taxon>
        <taxon>Bacillati</taxon>
        <taxon>Bacillota</taxon>
        <taxon>Negativicutes</taxon>
        <taxon>Selenomonadales</taxon>
        <taxon>Sporomusaceae</taxon>
        <taxon>Anaerospora</taxon>
    </lineage>
</organism>
<proteinExistence type="predicted"/>
<dbReference type="OrthoDB" id="9788398at2"/>
<dbReference type="RefSeq" id="WP_132082533.1">
    <property type="nucleotide sequence ID" value="NZ_SLUI01000012.1"/>
</dbReference>
<dbReference type="EMBL" id="SLUI01000012">
    <property type="protein sequence ID" value="TCL35433.1"/>
    <property type="molecule type" value="Genomic_DNA"/>
</dbReference>
<dbReference type="Gene3D" id="3.40.50.11440">
    <property type="match status" value="1"/>
</dbReference>
<protein>
    <submittedName>
        <fullName evidence="2">Uncharacterized protein DUF2088</fullName>
    </submittedName>
</protein>
<evidence type="ECO:0000313" key="3">
    <source>
        <dbReference type="Proteomes" id="UP000295063"/>
    </source>
</evidence>
<dbReference type="InterPro" id="IPR018657">
    <property type="entry name" value="LarA-like_N"/>
</dbReference>
<dbReference type="AlphaFoldDB" id="A0A4R1PU50"/>
<dbReference type="Proteomes" id="UP000295063">
    <property type="component" value="Unassembled WGS sequence"/>
</dbReference>
<comment type="caution">
    <text evidence="2">The sequence shown here is derived from an EMBL/GenBank/DDBJ whole genome shotgun (WGS) entry which is preliminary data.</text>
</comment>